<feature type="signal peptide" evidence="1">
    <location>
        <begin position="1"/>
        <end position="18"/>
    </location>
</feature>
<reference evidence="3" key="1">
    <citation type="submission" date="2025-08" db="UniProtKB">
        <authorList>
            <consortium name="RefSeq"/>
        </authorList>
    </citation>
    <scope>IDENTIFICATION</scope>
    <source>
        <tissue evidence="3">Silk gland</tissue>
    </source>
</reference>
<dbReference type="KEGG" id="bman:114247710"/>
<sequence length="314" mass="35848">MNSIVKYIFLFAIHTSSSDWVSDWMNPVQNQFEDQQSTPVYDLLKSVMDHDTDLQTSTSLYESYKNDGKIRENNEISTDALKTKLENTIRNSKILAETLKTQIDVITARENALKDAIANGRFGVTSATVSTLGQVPRSYIIRDGRWTLCTSLIQTSAEPLTGPRCTGQEVSVKRDPCAFNSVIKYETIPTQRRLLYVEDDYLCLKTNFKDTLERYLSVTTRILNETCVNGTLRSLADNVLECGIRTLTEYTFYPQGSSSFKLPLEYCAEGDGSCKLIVAWHISNATIENFEFFKNEQEFKNYFMKSGPYFNRIF</sequence>
<proteinExistence type="predicted"/>
<evidence type="ECO:0000256" key="1">
    <source>
        <dbReference type="SAM" id="SignalP"/>
    </source>
</evidence>
<evidence type="ECO:0000313" key="2">
    <source>
        <dbReference type="Proteomes" id="UP000504629"/>
    </source>
</evidence>
<name>A0A6J2K6E5_BOMMA</name>
<dbReference type="OrthoDB" id="60092at2759"/>
<keyword evidence="1" id="KW-0732">Signal</keyword>
<protein>
    <submittedName>
        <fullName evidence="3">Uncharacterized protein LOC114247710</fullName>
    </submittedName>
</protein>
<evidence type="ECO:0000313" key="3">
    <source>
        <dbReference type="RefSeq" id="XP_028036532.1"/>
    </source>
</evidence>
<dbReference type="RefSeq" id="XP_028036532.1">
    <property type="nucleotide sequence ID" value="XM_028180731.1"/>
</dbReference>
<dbReference type="Proteomes" id="UP000504629">
    <property type="component" value="Unplaced"/>
</dbReference>
<dbReference type="GeneID" id="114247710"/>
<dbReference type="AlphaFoldDB" id="A0A6J2K6E5"/>
<organism evidence="2 3">
    <name type="scientific">Bombyx mandarina</name>
    <name type="common">Wild silk moth</name>
    <name type="synonym">Wild silkworm</name>
    <dbReference type="NCBI Taxonomy" id="7092"/>
    <lineage>
        <taxon>Eukaryota</taxon>
        <taxon>Metazoa</taxon>
        <taxon>Ecdysozoa</taxon>
        <taxon>Arthropoda</taxon>
        <taxon>Hexapoda</taxon>
        <taxon>Insecta</taxon>
        <taxon>Pterygota</taxon>
        <taxon>Neoptera</taxon>
        <taxon>Endopterygota</taxon>
        <taxon>Lepidoptera</taxon>
        <taxon>Glossata</taxon>
        <taxon>Ditrysia</taxon>
        <taxon>Bombycoidea</taxon>
        <taxon>Bombycidae</taxon>
        <taxon>Bombycinae</taxon>
        <taxon>Bombyx</taxon>
    </lineage>
</organism>
<gene>
    <name evidence="3" type="primary">LOC114247710</name>
</gene>
<accession>A0A6J2K6E5</accession>
<keyword evidence="2" id="KW-1185">Reference proteome</keyword>
<feature type="chain" id="PRO_5027003124" evidence="1">
    <location>
        <begin position="19"/>
        <end position="314"/>
    </location>
</feature>